<protein>
    <submittedName>
        <fullName evidence="2">DUF3093 domain-containing protein</fullName>
    </submittedName>
</protein>
<comment type="caution">
    <text evidence="2">The sequence shown here is derived from an EMBL/GenBank/DDBJ whole genome shotgun (WGS) entry which is preliminary data.</text>
</comment>
<sequence>MSERMESSPGSGRDTEKELYTERLYVPVWWWLFLFAVIAIVIGQGVFISSPWWVWLLLVLVGPLMIWLMWRLGREKVAIVDDGGGARSLVAGGATLPFDAISRCAVVPKTAKSAAMGRQLDPEAYVVHRGYVPTMAIVVLDDPSDPTPYWLISTRRPEELTDLLPGKVEN</sequence>
<keyword evidence="1" id="KW-0812">Transmembrane</keyword>
<organism evidence="2 3">
    <name type="scientific">Dietzia timorensis</name>
    <dbReference type="NCBI Taxonomy" id="499555"/>
    <lineage>
        <taxon>Bacteria</taxon>
        <taxon>Bacillati</taxon>
        <taxon>Actinomycetota</taxon>
        <taxon>Actinomycetes</taxon>
        <taxon>Mycobacteriales</taxon>
        <taxon>Dietziaceae</taxon>
        <taxon>Dietzia</taxon>
    </lineage>
</organism>
<evidence type="ECO:0000313" key="2">
    <source>
        <dbReference type="EMBL" id="HJE90945.1"/>
    </source>
</evidence>
<dbReference type="EMBL" id="DYXM01000146">
    <property type="protein sequence ID" value="HJE90945.1"/>
    <property type="molecule type" value="Genomic_DNA"/>
</dbReference>
<gene>
    <name evidence="2" type="ORF">K8V11_08050</name>
</gene>
<dbReference type="Pfam" id="PF11292">
    <property type="entry name" value="DUF3093"/>
    <property type="match status" value="1"/>
</dbReference>
<reference evidence="2" key="1">
    <citation type="journal article" date="2021" name="PeerJ">
        <title>Extensive microbial diversity within the chicken gut microbiome revealed by metagenomics and culture.</title>
        <authorList>
            <person name="Gilroy R."/>
            <person name="Ravi A."/>
            <person name="Getino M."/>
            <person name="Pursley I."/>
            <person name="Horton D.L."/>
            <person name="Alikhan N.F."/>
            <person name="Baker D."/>
            <person name="Gharbi K."/>
            <person name="Hall N."/>
            <person name="Watson M."/>
            <person name="Adriaenssens E.M."/>
            <person name="Foster-Nyarko E."/>
            <person name="Jarju S."/>
            <person name="Secka A."/>
            <person name="Antonio M."/>
            <person name="Oren A."/>
            <person name="Chaudhuri R.R."/>
            <person name="La Ragione R."/>
            <person name="Hildebrand F."/>
            <person name="Pallen M.J."/>
        </authorList>
    </citation>
    <scope>NUCLEOTIDE SEQUENCE</scope>
    <source>
        <strain evidence="2">ChiGjej1B1-18357</strain>
    </source>
</reference>
<feature type="transmembrane region" description="Helical" evidence="1">
    <location>
        <begin position="24"/>
        <end position="46"/>
    </location>
</feature>
<accession>A0A921F445</accession>
<keyword evidence="1" id="KW-1133">Transmembrane helix</keyword>
<dbReference type="Proteomes" id="UP000776650">
    <property type="component" value="Unassembled WGS sequence"/>
</dbReference>
<proteinExistence type="predicted"/>
<evidence type="ECO:0000313" key="3">
    <source>
        <dbReference type="Proteomes" id="UP000776650"/>
    </source>
</evidence>
<dbReference type="RefSeq" id="WP_303912489.1">
    <property type="nucleotide sequence ID" value="NZ_DYXM01000146.1"/>
</dbReference>
<feature type="transmembrane region" description="Helical" evidence="1">
    <location>
        <begin position="52"/>
        <end position="70"/>
    </location>
</feature>
<dbReference type="AlphaFoldDB" id="A0A921F445"/>
<keyword evidence="1" id="KW-0472">Membrane</keyword>
<name>A0A921F445_9ACTN</name>
<dbReference type="InterPro" id="IPR021443">
    <property type="entry name" value="DUF3093"/>
</dbReference>
<reference evidence="2" key="2">
    <citation type="submission" date="2021-09" db="EMBL/GenBank/DDBJ databases">
        <authorList>
            <person name="Gilroy R."/>
        </authorList>
    </citation>
    <scope>NUCLEOTIDE SEQUENCE</scope>
    <source>
        <strain evidence="2">ChiGjej1B1-18357</strain>
    </source>
</reference>
<evidence type="ECO:0000256" key="1">
    <source>
        <dbReference type="SAM" id="Phobius"/>
    </source>
</evidence>